<evidence type="ECO:0000313" key="1">
    <source>
        <dbReference type="EMBL" id="AFU67734.1"/>
    </source>
</evidence>
<dbReference type="NCBIfam" id="TIGR02753">
    <property type="entry name" value="sodN"/>
    <property type="match status" value="1"/>
</dbReference>
<dbReference type="RefSeq" id="WP_015023351.1">
    <property type="nucleotide sequence ID" value="NC_018721.1"/>
</dbReference>
<dbReference type="GO" id="GO:0004784">
    <property type="term" value="F:superoxide dismutase activity"/>
    <property type="evidence" value="ECO:0007669"/>
    <property type="project" value="InterPro"/>
</dbReference>
<protein>
    <submittedName>
        <fullName evidence="1">Nickel-dependent superoxide dismutase</fullName>
    </submittedName>
</protein>
<dbReference type="Proteomes" id="UP000008514">
    <property type="component" value="Chromosome"/>
</dbReference>
<dbReference type="Gene3D" id="1.20.120.400">
    <property type="entry name" value="Nickel-containing superoxide dismutase"/>
    <property type="match status" value="1"/>
</dbReference>
<dbReference type="InterPro" id="IPR036502">
    <property type="entry name" value="NiSOD_sf"/>
</dbReference>
<dbReference type="Pfam" id="PF09055">
    <property type="entry name" value="Sod_Ni"/>
    <property type="match status" value="1"/>
</dbReference>
<keyword evidence="2" id="KW-1185">Reference proteome</keyword>
<evidence type="ECO:0000313" key="2">
    <source>
        <dbReference type="Proteomes" id="UP000008514"/>
    </source>
</evidence>
<dbReference type="SUPFAM" id="SSF109770">
    <property type="entry name" value="Nickel-containing superoxide dismutase, NiSOD"/>
    <property type="match status" value="1"/>
</dbReference>
<gene>
    <name evidence="1" type="ordered locus">P700755_000729</name>
</gene>
<dbReference type="STRING" id="313595.P700755_000729"/>
<dbReference type="GO" id="GO:0016151">
    <property type="term" value="F:nickel cation binding"/>
    <property type="evidence" value="ECO:0007669"/>
    <property type="project" value="InterPro"/>
</dbReference>
<dbReference type="KEGG" id="ptq:P700755_000729"/>
<reference evidence="1" key="2">
    <citation type="submission" date="2012-09" db="EMBL/GenBank/DDBJ databases">
        <title>The complete sequence of Psychroflexus torquis an extreme psychrophile from sea-ice that is stimulated by light.</title>
        <authorList>
            <person name="Feng S."/>
            <person name="Powell S.M."/>
            <person name="Bowman J.P."/>
        </authorList>
    </citation>
    <scope>NUCLEOTIDE SEQUENCE [LARGE SCALE GENOMIC DNA]</scope>
    <source>
        <strain evidence="1">ATCC 700755</strain>
    </source>
</reference>
<proteinExistence type="predicted"/>
<dbReference type="InterPro" id="IPR014123">
    <property type="entry name" value="Superoxide_dismutase_Ni-type"/>
</dbReference>
<dbReference type="OrthoDB" id="9790847at2"/>
<reference evidence="1" key="1">
    <citation type="submission" date="2006-03" db="EMBL/GenBank/DDBJ databases">
        <authorList>
            <person name="Bowman J."/>
            <person name="Ferriera S."/>
            <person name="Johnson J."/>
            <person name="Kravitz S."/>
            <person name="Halpern A."/>
            <person name="Remington K."/>
            <person name="Beeson K."/>
            <person name="Tran B."/>
            <person name="Rogers Y.-H."/>
            <person name="Friedman R."/>
            <person name="Venter J.C."/>
        </authorList>
    </citation>
    <scope>NUCLEOTIDE SEQUENCE [LARGE SCALE GENOMIC DNA]</scope>
    <source>
        <strain evidence="1">ATCC 700755</strain>
    </source>
</reference>
<sequence>MFNKTINILERIIPIKEVQAHCDIPCGIYDPGHVLVACLTVIRMTDLINDHKEVKHSVDWHNEINRYIAEKERHAAIVKHEIRIIWGDFFKAPQFEKYPELHELTHSIMLLGSKTRQEVNKDAALQLLEKVNRFAEIFWEIKGVSTKKAVCPYPPSLEVVYPQL</sequence>
<dbReference type="HOGENOM" id="CLU_141681_0_0_10"/>
<name>K4IBC7_PSYTT</name>
<dbReference type="EMBL" id="CP003879">
    <property type="protein sequence ID" value="AFU67734.1"/>
    <property type="molecule type" value="Genomic_DNA"/>
</dbReference>
<dbReference type="eggNOG" id="ENOG502ZR3M">
    <property type="taxonomic scope" value="Bacteria"/>
</dbReference>
<dbReference type="AlphaFoldDB" id="K4IBC7"/>
<accession>K4IBC7</accession>
<organism evidence="1 2">
    <name type="scientific">Psychroflexus torquis (strain ATCC 700755 / CIP 106069 / ACAM 623)</name>
    <dbReference type="NCBI Taxonomy" id="313595"/>
    <lineage>
        <taxon>Bacteria</taxon>
        <taxon>Pseudomonadati</taxon>
        <taxon>Bacteroidota</taxon>
        <taxon>Flavobacteriia</taxon>
        <taxon>Flavobacteriales</taxon>
        <taxon>Flavobacteriaceae</taxon>
        <taxon>Psychroflexus</taxon>
    </lineage>
</organism>